<protein>
    <submittedName>
        <fullName evidence="1">ATPase, archaeal AAA+ ATPase superfamily</fullName>
    </submittedName>
</protein>
<dbReference type="Proteomes" id="UP000680365">
    <property type="component" value="Unassembled WGS sequence"/>
</dbReference>
<accession>A0ABS5QLZ6</accession>
<sequence length="325" mass="37957">MAELNIELKYCGNIEKGVIKLEKEKLNIKYAINGTGKSTIARAFKYYLEKNEEDEKLLKPYKYIGDNTKKSEILGLEDIKKIKIFNEDYIKQYTFKKDEILENSFSIFIENETYKKGIQEVDNLVKNLRGTFQENPDLDKLISDTDNFLDFVKINQGGDINQSSTIFKGLESARKINNPGSDFLGYSNYLKNNSINSRYVAWQIQGKEYLGINEKECPCCISKIEDSRIQSIEKFSTEYKKADIDNFNKILDVIDGLFEYFNSKTKETINAIKENISDIGEEQKSFLRILREQVYLFNISLKKLKILDFYNLKDIENIEEEVKKY</sequence>
<name>A0ABS5QLZ6_9BACT</name>
<proteinExistence type="predicted"/>
<evidence type="ECO:0000313" key="1">
    <source>
        <dbReference type="EMBL" id="MBS8122225.1"/>
    </source>
</evidence>
<organism evidence="1 2">
    <name type="scientific">Candidatus Vampirococcus lugosii</name>
    <dbReference type="NCBI Taxonomy" id="2789015"/>
    <lineage>
        <taxon>Bacteria</taxon>
        <taxon>Candidatus Absconditibacteriota</taxon>
        <taxon>Vampirococcus</taxon>
    </lineage>
</organism>
<gene>
    <name evidence="1" type="ORF">VAMP_197n9</name>
</gene>
<evidence type="ECO:0000313" key="2">
    <source>
        <dbReference type="Proteomes" id="UP000680365"/>
    </source>
</evidence>
<dbReference type="EMBL" id="JAEDAM010000057">
    <property type="protein sequence ID" value="MBS8122225.1"/>
    <property type="molecule type" value="Genomic_DNA"/>
</dbReference>
<reference evidence="1 2" key="1">
    <citation type="journal article" date="2021" name="Nat. Commun.">
        <title>Reductive evolution and unique predatory mode in the CPR bacterium Vampirococcus lugosii.</title>
        <authorList>
            <person name="Moreira D."/>
            <person name="Zivanovic Y."/>
            <person name="Lopez-Archilla A.I."/>
            <person name="Iniesto M."/>
            <person name="Lopez-Garcia P."/>
        </authorList>
    </citation>
    <scope>NUCLEOTIDE SEQUENCE [LARGE SCALE GENOMIC DNA]</scope>
    <source>
        <strain evidence="1">Chiprana</strain>
    </source>
</reference>
<feature type="non-terminal residue" evidence="1">
    <location>
        <position position="325"/>
    </location>
</feature>
<keyword evidence="2" id="KW-1185">Reference proteome</keyword>
<comment type="caution">
    <text evidence="1">The sequence shown here is derived from an EMBL/GenBank/DDBJ whole genome shotgun (WGS) entry which is preliminary data.</text>
</comment>